<dbReference type="InterPro" id="IPR011042">
    <property type="entry name" value="6-blade_b-propeller_TolB-like"/>
</dbReference>
<proteinExistence type="predicted"/>
<dbReference type="Gene3D" id="3.30.160.60">
    <property type="entry name" value="Classic Zinc Finger"/>
    <property type="match status" value="1"/>
</dbReference>
<dbReference type="SUPFAM" id="SSF57845">
    <property type="entry name" value="B-box zinc-binding domain"/>
    <property type="match status" value="1"/>
</dbReference>
<dbReference type="OrthoDB" id="6105938at2759"/>
<dbReference type="SUPFAM" id="SSF57850">
    <property type="entry name" value="RING/U-box"/>
    <property type="match status" value="1"/>
</dbReference>
<keyword evidence="8" id="KW-0012">Acyltransferase</keyword>
<accession>A0A6J8DIR5</accession>
<dbReference type="SUPFAM" id="SSF63829">
    <property type="entry name" value="Calcium-dependent phosphotriesterase"/>
    <property type="match status" value="1"/>
</dbReference>
<dbReference type="PANTHER" id="PTHR25462:SF296">
    <property type="entry name" value="MEIOTIC P26, ISOFORM F"/>
    <property type="match status" value="1"/>
</dbReference>
<dbReference type="PROSITE" id="PS00518">
    <property type="entry name" value="ZF_RING_1"/>
    <property type="match status" value="1"/>
</dbReference>
<organism evidence="8 9">
    <name type="scientific">Mytilus coruscus</name>
    <name type="common">Sea mussel</name>
    <dbReference type="NCBI Taxonomy" id="42192"/>
    <lineage>
        <taxon>Eukaryota</taxon>
        <taxon>Metazoa</taxon>
        <taxon>Spiralia</taxon>
        <taxon>Lophotrochozoa</taxon>
        <taxon>Mollusca</taxon>
        <taxon>Bivalvia</taxon>
        <taxon>Autobranchia</taxon>
        <taxon>Pteriomorphia</taxon>
        <taxon>Mytilida</taxon>
        <taxon>Mytiloidea</taxon>
        <taxon>Mytilidae</taxon>
        <taxon>Mytilinae</taxon>
        <taxon>Mytilus</taxon>
    </lineage>
</organism>
<evidence type="ECO:0000313" key="9">
    <source>
        <dbReference type="Proteomes" id="UP000507470"/>
    </source>
</evidence>
<dbReference type="GO" id="GO:0061630">
    <property type="term" value="F:ubiquitin protein ligase activity"/>
    <property type="evidence" value="ECO:0007669"/>
    <property type="project" value="UniProtKB-EC"/>
</dbReference>
<dbReference type="EC" id="2.3.2.27" evidence="8"/>
<keyword evidence="8" id="KW-0808">Transferase</keyword>
<dbReference type="PANTHER" id="PTHR25462">
    <property type="entry name" value="BONUS, ISOFORM C-RELATED"/>
    <property type="match status" value="1"/>
</dbReference>
<dbReference type="Gene3D" id="3.30.40.10">
    <property type="entry name" value="Zinc/RING finger domain, C3HC4 (zinc finger)"/>
    <property type="match status" value="1"/>
</dbReference>
<dbReference type="PROSITE" id="PS50089">
    <property type="entry name" value="ZF_RING_2"/>
    <property type="match status" value="1"/>
</dbReference>
<dbReference type="CDD" id="cd19776">
    <property type="entry name" value="Bbox2_TRIM25_C-IV"/>
    <property type="match status" value="1"/>
</dbReference>
<feature type="domain" description="RING-type" evidence="6">
    <location>
        <begin position="17"/>
        <end position="64"/>
    </location>
</feature>
<feature type="domain" description="B box-type" evidence="7">
    <location>
        <begin position="100"/>
        <end position="150"/>
    </location>
</feature>
<dbReference type="Pfam" id="PF13445">
    <property type="entry name" value="zf-RING_UBOX"/>
    <property type="match status" value="1"/>
</dbReference>
<evidence type="ECO:0000259" key="6">
    <source>
        <dbReference type="PROSITE" id="PS50089"/>
    </source>
</evidence>
<dbReference type="SMART" id="SM00184">
    <property type="entry name" value="RING"/>
    <property type="match status" value="1"/>
</dbReference>
<dbReference type="InterPro" id="IPR047153">
    <property type="entry name" value="TRIM45/56/19-like"/>
</dbReference>
<gene>
    <name evidence="8" type="ORF">MCOR_40536</name>
</gene>
<evidence type="ECO:0000256" key="1">
    <source>
        <dbReference type="ARBA" id="ARBA00022553"/>
    </source>
</evidence>
<keyword evidence="9" id="KW-1185">Reference proteome</keyword>
<keyword evidence="3 5" id="KW-0863">Zinc-finger</keyword>
<evidence type="ECO:0000259" key="7">
    <source>
        <dbReference type="PROSITE" id="PS50119"/>
    </source>
</evidence>
<evidence type="ECO:0000313" key="8">
    <source>
        <dbReference type="EMBL" id="CAC5407024.1"/>
    </source>
</evidence>
<dbReference type="Gene3D" id="2.120.10.30">
    <property type="entry name" value="TolB, C-terminal domain"/>
    <property type="match status" value="1"/>
</dbReference>
<dbReference type="AlphaFoldDB" id="A0A6J8DIR5"/>
<dbReference type="InterPro" id="IPR027370">
    <property type="entry name" value="Znf-RING_euk"/>
</dbReference>
<evidence type="ECO:0000256" key="2">
    <source>
        <dbReference type="ARBA" id="ARBA00022723"/>
    </source>
</evidence>
<dbReference type="InterPro" id="IPR017907">
    <property type="entry name" value="Znf_RING_CS"/>
</dbReference>
<evidence type="ECO:0000256" key="4">
    <source>
        <dbReference type="ARBA" id="ARBA00022833"/>
    </source>
</evidence>
<dbReference type="InterPro" id="IPR013083">
    <property type="entry name" value="Znf_RING/FYVE/PHD"/>
</dbReference>
<evidence type="ECO:0000256" key="5">
    <source>
        <dbReference type="PROSITE-ProRule" id="PRU00024"/>
    </source>
</evidence>
<reference evidence="8 9" key="1">
    <citation type="submission" date="2020-06" db="EMBL/GenBank/DDBJ databases">
        <authorList>
            <person name="Li R."/>
            <person name="Bekaert M."/>
        </authorList>
    </citation>
    <scope>NUCLEOTIDE SEQUENCE [LARGE SCALE GENOMIC DNA]</scope>
    <source>
        <strain evidence="9">wild</strain>
    </source>
</reference>
<keyword evidence="2" id="KW-0479">Metal-binding</keyword>
<dbReference type="InterPro" id="IPR001841">
    <property type="entry name" value="Znf_RING"/>
</dbReference>
<feature type="domain" description="B box-type" evidence="7">
    <location>
        <begin position="163"/>
        <end position="197"/>
    </location>
</feature>
<keyword evidence="1" id="KW-0597">Phosphoprotein</keyword>
<evidence type="ECO:0000256" key="3">
    <source>
        <dbReference type="ARBA" id="ARBA00022771"/>
    </source>
</evidence>
<keyword evidence="4" id="KW-0862">Zinc</keyword>
<dbReference type="EMBL" id="CACVKT020007309">
    <property type="protein sequence ID" value="CAC5407024.1"/>
    <property type="molecule type" value="Genomic_DNA"/>
</dbReference>
<dbReference type="PROSITE" id="PS50119">
    <property type="entry name" value="ZF_BBOX"/>
    <property type="match status" value="2"/>
</dbReference>
<dbReference type="GO" id="GO:0008270">
    <property type="term" value="F:zinc ion binding"/>
    <property type="evidence" value="ECO:0007669"/>
    <property type="project" value="UniProtKB-KW"/>
</dbReference>
<protein>
    <submittedName>
        <fullName evidence="8">TRIM56</fullName>
        <ecNumber evidence="8">2.3.2.27</ecNumber>
    </submittedName>
</protein>
<dbReference type="Proteomes" id="UP000507470">
    <property type="component" value="Unassembled WGS sequence"/>
</dbReference>
<name>A0A6J8DIR5_MYTCO</name>
<dbReference type="InterPro" id="IPR000315">
    <property type="entry name" value="Znf_B-box"/>
</dbReference>
<sequence>MATSREDIEQLDDLLTCTICLETFKVPKYLPCLHTFCESCINTYIVSSTEKEKESEGFKCPACRKLVSYIKTAEKPETWASTLPTNHFVMSMLDKREIHRSEKLCNSCQFNDKSKKAMSWCTFCEEAFCEQCDECHRSFKVSAKHKLISINEIQSGNSDLKISEVLSCEEHPEKIVEVYCVDHSKPCCTLCATLSHRKCENVSSIVNAAKGIKQSKLTTTLVKKLDERNKELNEIIGNRKDSVTKFETTTENIIQEVSTLKRVATDHLDKLEETIKVDVASSKKRVVMKLTDEVNTYSSYKSTLANWQSVLNGSIDHGSDQQCLMEVTKIGPKMTILEKEIKEEKKNMKNIAANFVPSELIENFKMSAQSFGCVNITEDKFPYTLADGGKRGKVNFRSGDIKILHKINAAKSGVTSVLFVGDYLVITSYSKSNVAKYSSDGHFLGDLAVDHSPYDTAQVDQTQVAITITVNNKILLVDIAKIKLLRTLDLSSLPDVYGLCCAEGGTFVVSSSNTLTWVDSSGKKVKEKSTPGGSCYVSTSDLKDCIYGETNNSVSRVVGDTTLFTYTNADLIGPRGIGIDFEDNIYIAGYLSRNIHQITNEGELLRVIPIETFGIEMPWTIRFAPNSNKCAVTGYNTGIVVLCEID</sequence>